<dbReference type="HOGENOM" id="CLU_1649397_0_0_7"/>
<keyword evidence="1" id="KW-0732">Signal</keyword>
<dbReference type="KEGG" id="ddn:DND132_2912"/>
<gene>
    <name evidence="2" type="ORF">DND132_2912</name>
</gene>
<feature type="signal peptide" evidence="1">
    <location>
        <begin position="1"/>
        <end position="25"/>
    </location>
</feature>
<evidence type="ECO:0000313" key="3">
    <source>
        <dbReference type="Proteomes" id="UP000007845"/>
    </source>
</evidence>
<dbReference type="STRING" id="641491.DND132_2912"/>
<reference evidence="2 3" key="1">
    <citation type="journal article" date="2011" name="J. Bacteriol.">
        <title>Genome sequence of the mercury-methylating strain Desulfovibrio desulfuricans ND132.</title>
        <authorList>
            <person name="Brown S.D."/>
            <person name="Gilmour C.C."/>
            <person name="Kucken A.M."/>
            <person name="Wall J.D."/>
            <person name="Elias D.A."/>
            <person name="Brandt C.C."/>
            <person name="Podar M."/>
            <person name="Chertkov O."/>
            <person name="Held B."/>
            <person name="Bruce D.C."/>
            <person name="Detter J.C."/>
            <person name="Tapia R."/>
            <person name="Han C.S."/>
            <person name="Goodwin L.A."/>
            <person name="Cheng J.F."/>
            <person name="Pitluck S."/>
            <person name="Woyke T."/>
            <person name="Mikhailova N."/>
            <person name="Ivanova N.N."/>
            <person name="Han J."/>
            <person name="Lucas S."/>
            <person name="Lapidus A.L."/>
            <person name="Land M.L."/>
            <person name="Hauser L.J."/>
            <person name="Palumbo A.V."/>
        </authorList>
    </citation>
    <scope>NUCLEOTIDE SEQUENCE [LARGE SCALE GENOMIC DNA]</scope>
    <source>
        <strain evidence="2 3">ND132</strain>
    </source>
</reference>
<accession>F0JJL6</accession>
<feature type="chain" id="PRO_5003255181" description="Lipoprotein" evidence="1">
    <location>
        <begin position="26"/>
        <end position="160"/>
    </location>
</feature>
<dbReference type="OrthoDB" id="8592071at2"/>
<name>F0JJL6_9BACT</name>
<dbReference type="Proteomes" id="UP000007845">
    <property type="component" value="Chromosome"/>
</dbReference>
<dbReference type="AlphaFoldDB" id="F0JJL6"/>
<evidence type="ECO:0008006" key="4">
    <source>
        <dbReference type="Google" id="ProtNLM"/>
    </source>
</evidence>
<dbReference type="EMBL" id="CP003220">
    <property type="protein sequence ID" value="EGB16115.1"/>
    <property type="molecule type" value="Genomic_DNA"/>
</dbReference>
<evidence type="ECO:0000256" key="1">
    <source>
        <dbReference type="SAM" id="SignalP"/>
    </source>
</evidence>
<keyword evidence="3" id="KW-1185">Reference proteome</keyword>
<sequence precursor="true">MFHTTKTFMSLAAAVLLCAALLAACAPKKHPAVIEPLEQVEFFDSASFDKQLSASLAGDYPAVTLVFPAAITLNSIPKRLDNWFSKVAEYGGSVKLVPVSQDKGVFSEVLSMLVAAYDYLKDIALYSPVEDYNALVFYQKGNGIIDKVVFERKEQTQSDN</sequence>
<proteinExistence type="predicted"/>
<organism evidence="2 3">
    <name type="scientific">Pseudodesulfovibrio mercurii</name>
    <dbReference type="NCBI Taxonomy" id="641491"/>
    <lineage>
        <taxon>Bacteria</taxon>
        <taxon>Pseudomonadati</taxon>
        <taxon>Thermodesulfobacteriota</taxon>
        <taxon>Desulfovibrionia</taxon>
        <taxon>Desulfovibrionales</taxon>
        <taxon>Desulfovibrionaceae</taxon>
    </lineage>
</organism>
<dbReference type="eggNOG" id="ENOG502ZW52">
    <property type="taxonomic scope" value="Bacteria"/>
</dbReference>
<dbReference type="RefSeq" id="WP_014323539.1">
    <property type="nucleotide sequence ID" value="NC_016803.1"/>
</dbReference>
<protein>
    <recommendedName>
        <fullName evidence="4">Lipoprotein</fullName>
    </recommendedName>
</protein>
<evidence type="ECO:0000313" key="2">
    <source>
        <dbReference type="EMBL" id="EGB16115.1"/>
    </source>
</evidence>
<dbReference type="PROSITE" id="PS51257">
    <property type="entry name" value="PROKAR_LIPOPROTEIN"/>
    <property type="match status" value="1"/>
</dbReference>